<accession>A0A8X6STU2</accession>
<proteinExistence type="predicted"/>
<dbReference type="Proteomes" id="UP000887159">
    <property type="component" value="Unassembled WGS sequence"/>
</dbReference>
<protein>
    <submittedName>
        <fullName evidence="2">Uncharacterized protein</fullName>
    </submittedName>
</protein>
<gene>
    <name evidence="2" type="ORF">TNCV_1073701</name>
</gene>
<name>A0A8X6STU2_TRICX</name>
<evidence type="ECO:0000256" key="1">
    <source>
        <dbReference type="SAM" id="MobiDB-lite"/>
    </source>
</evidence>
<dbReference type="AlphaFoldDB" id="A0A8X6STU2"/>
<evidence type="ECO:0000313" key="2">
    <source>
        <dbReference type="EMBL" id="GFY17635.1"/>
    </source>
</evidence>
<feature type="region of interest" description="Disordered" evidence="1">
    <location>
        <begin position="53"/>
        <end position="73"/>
    </location>
</feature>
<dbReference type="EMBL" id="BMAU01021346">
    <property type="protein sequence ID" value="GFY17635.1"/>
    <property type="molecule type" value="Genomic_DNA"/>
</dbReference>
<reference evidence="2" key="1">
    <citation type="submission" date="2020-08" db="EMBL/GenBank/DDBJ databases">
        <title>Multicomponent nature underlies the extraordinary mechanical properties of spider dragline silk.</title>
        <authorList>
            <person name="Kono N."/>
            <person name="Nakamura H."/>
            <person name="Mori M."/>
            <person name="Yoshida Y."/>
            <person name="Ohtoshi R."/>
            <person name="Malay A.D."/>
            <person name="Moran D.A.P."/>
            <person name="Tomita M."/>
            <person name="Numata K."/>
            <person name="Arakawa K."/>
        </authorList>
    </citation>
    <scope>NUCLEOTIDE SEQUENCE</scope>
</reference>
<organism evidence="2 3">
    <name type="scientific">Trichonephila clavipes</name>
    <name type="common">Golden silk orbweaver</name>
    <name type="synonym">Nephila clavipes</name>
    <dbReference type="NCBI Taxonomy" id="2585209"/>
    <lineage>
        <taxon>Eukaryota</taxon>
        <taxon>Metazoa</taxon>
        <taxon>Ecdysozoa</taxon>
        <taxon>Arthropoda</taxon>
        <taxon>Chelicerata</taxon>
        <taxon>Arachnida</taxon>
        <taxon>Araneae</taxon>
        <taxon>Araneomorphae</taxon>
        <taxon>Entelegynae</taxon>
        <taxon>Araneoidea</taxon>
        <taxon>Nephilidae</taxon>
        <taxon>Trichonephila</taxon>
    </lineage>
</organism>
<evidence type="ECO:0000313" key="3">
    <source>
        <dbReference type="Proteomes" id="UP000887159"/>
    </source>
</evidence>
<comment type="caution">
    <text evidence="2">The sequence shown here is derived from an EMBL/GenBank/DDBJ whole genome shotgun (WGS) entry which is preliminary data.</text>
</comment>
<keyword evidence="3" id="KW-1185">Reference proteome</keyword>
<sequence length="88" mass="10204">MLTTRWFNQDSPSFRPASLFMGAAETSRNITARVIDRDVKRPLHKFLEETRGLRTRQQGRQSHQFGPKNDANLALPPRFRQVLIESPL</sequence>